<protein>
    <submittedName>
        <fullName evidence="2">Uncharacterized protein</fullName>
    </submittedName>
</protein>
<proteinExistence type="predicted"/>
<feature type="region of interest" description="Disordered" evidence="1">
    <location>
        <begin position="76"/>
        <end position="95"/>
    </location>
</feature>
<keyword evidence="3" id="KW-1185">Reference proteome</keyword>
<evidence type="ECO:0000313" key="2">
    <source>
        <dbReference type="EMBL" id="KAJ8345805.1"/>
    </source>
</evidence>
<feature type="region of interest" description="Disordered" evidence="1">
    <location>
        <begin position="1"/>
        <end position="61"/>
    </location>
</feature>
<feature type="compositionally biased region" description="Basic and acidic residues" evidence="1">
    <location>
        <begin position="18"/>
        <end position="27"/>
    </location>
</feature>
<dbReference type="AlphaFoldDB" id="A0A9Q1IL22"/>
<evidence type="ECO:0000313" key="3">
    <source>
        <dbReference type="Proteomes" id="UP001152622"/>
    </source>
</evidence>
<dbReference type="EMBL" id="JAINUF010000012">
    <property type="protein sequence ID" value="KAJ8345805.1"/>
    <property type="molecule type" value="Genomic_DNA"/>
</dbReference>
<feature type="compositionally biased region" description="Basic and acidic residues" evidence="1">
    <location>
        <begin position="81"/>
        <end position="90"/>
    </location>
</feature>
<name>A0A9Q1IL22_SYNKA</name>
<sequence>MPASSTPASRGHTLSRLSRSEKRREESGVMGSRSFSPSVHFAPRGTVTDRRRSLRGSFSSPRPRLTAYRLFKQSPTTAARRNVEETRPVDSFHIPGPCETQLTIASDYGAQTIGQQQDGIKVRPPAVEMCVPTGAPCRTIPQSNSLVQAGELWPRRLSHDDSEPHKASLCRLNTNGNTWSWSRRTYCLSRLLAPCQRKPAARTAFVTPLVWRLF</sequence>
<evidence type="ECO:0000256" key="1">
    <source>
        <dbReference type="SAM" id="MobiDB-lite"/>
    </source>
</evidence>
<reference evidence="2" key="1">
    <citation type="journal article" date="2023" name="Science">
        <title>Genome structures resolve the early diversification of teleost fishes.</title>
        <authorList>
            <person name="Parey E."/>
            <person name="Louis A."/>
            <person name="Montfort J."/>
            <person name="Bouchez O."/>
            <person name="Roques C."/>
            <person name="Iampietro C."/>
            <person name="Lluch J."/>
            <person name="Castinel A."/>
            <person name="Donnadieu C."/>
            <person name="Desvignes T."/>
            <person name="Floi Bucao C."/>
            <person name="Jouanno E."/>
            <person name="Wen M."/>
            <person name="Mejri S."/>
            <person name="Dirks R."/>
            <person name="Jansen H."/>
            <person name="Henkel C."/>
            <person name="Chen W.J."/>
            <person name="Zahm M."/>
            <person name="Cabau C."/>
            <person name="Klopp C."/>
            <person name="Thompson A.W."/>
            <person name="Robinson-Rechavi M."/>
            <person name="Braasch I."/>
            <person name="Lecointre G."/>
            <person name="Bobe J."/>
            <person name="Postlethwait J.H."/>
            <person name="Berthelot C."/>
            <person name="Roest Crollius H."/>
            <person name="Guiguen Y."/>
        </authorList>
    </citation>
    <scope>NUCLEOTIDE SEQUENCE</scope>
    <source>
        <strain evidence="2">WJC10195</strain>
    </source>
</reference>
<comment type="caution">
    <text evidence="2">The sequence shown here is derived from an EMBL/GenBank/DDBJ whole genome shotgun (WGS) entry which is preliminary data.</text>
</comment>
<gene>
    <name evidence="2" type="ORF">SKAU_G00299980</name>
</gene>
<accession>A0A9Q1IL22</accession>
<organism evidence="2 3">
    <name type="scientific">Synaphobranchus kaupii</name>
    <name type="common">Kaup's arrowtooth eel</name>
    <dbReference type="NCBI Taxonomy" id="118154"/>
    <lineage>
        <taxon>Eukaryota</taxon>
        <taxon>Metazoa</taxon>
        <taxon>Chordata</taxon>
        <taxon>Craniata</taxon>
        <taxon>Vertebrata</taxon>
        <taxon>Euteleostomi</taxon>
        <taxon>Actinopterygii</taxon>
        <taxon>Neopterygii</taxon>
        <taxon>Teleostei</taxon>
        <taxon>Anguilliformes</taxon>
        <taxon>Synaphobranchidae</taxon>
        <taxon>Synaphobranchus</taxon>
    </lineage>
</organism>
<dbReference type="Proteomes" id="UP001152622">
    <property type="component" value="Chromosome 12"/>
</dbReference>